<feature type="transmembrane region" description="Helical" evidence="5">
    <location>
        <begin position="16"/>
        <end position="34"/>
    </location>
</feature>
<evidence type="ECO:0000256" key="1">
    <source>
        <dbReference type="ARBA" id="ARBA00004370"/>
    </source>
</evidence>
<dbReference type="SUPFAM" id="SSF81321">
    <property type="entry name" value="Family A G protein-coupled receptor-like"/>
    <property type="match status" value="2"/>
</dbReference>
<feature type="transmembrane region" description="Helical" evidence="5">
    <location>
        <begin position="501"/>
        <end position="521"/>
    </location>
</feature>
<keyword evidence="8" id="KW-1185">Reference proteome</keyword>
<reference evidence="7 8" key="2">
    <citation type="journal article" date="2011" name="PLoS Genet.">
        <title>Caenorhabditis briggsae recombinant inbred line genotypes reveal inter-strain incompatibility and the evolution of recombination.</title>
        <authorList>
            <person name="Ross J.A."/>
            <person name="Koboldt D.C."/>
            <person name="Staisch J.E."/>
            <person name="Chamberlin H.M."/>
            <person name="Gupta B.P."/>
            <person name="Miller R.D."/>
            <person name="Baird S.E."/>
            <person name="Haag E.S."/>
        </authorList>
    </citation>
    <scope>NUCLEOTIDE SEQUENCE [LARGE SCALE GENOMIC DNA]</scope>
    <source>
        <strain evidence="7 8">AF16</strain>
    </source>
</reference>
<keyword evidence="2 5" id="KW-0812">Transmembrane</keyword>
<dbReference type="KEGG" id="cbr:CBG_10513"/>
<evidence type="ECO:0000256" key="5">
    <source>
        <dbReference type="SAM" id="Phobius"/>
    </source>
</evidence>
<dbReference type="HOGENOM" id="CLU_498043_0_0_1"/>
<keyword evidence="4 5" id="KW-0472">Membrane</keyword>
<feature type="transmembrane region" description="Helical" evidence="5">
    <location>
        <begin position="103"/>
        <end position="120"/>
    </location>
</feature>
<sequence length="547" mass="63528">MEIDEFTELIDRIENFLYPVKFGVAIPGILINILQLSILCQKSMRGCSASCILIGIAFNDLIRLSVIVRDKISQLWFPPFICEKTSGDELWIRELQRDILEQTSVWLGVYLALLRLLILKKSRPNQWISKPACGYCIVLFVYSISITLSSLFYFKVNLVFFNNLSKKTKCPVVTERLLEKLDTMELFSGGSQMLIILIYPVLAVSLIYLIKNSTSDLVLKRRYSERIRAAKMILIMTIFYFICCAPYGILDFVILLTPENQYLWVLIDKGGVFTTILFCLNSISHCFLNFSMSSRYRETAKQFDLIRLSVIVIDKIKPIWFPPFICEKTSGDELWIRELQRDILEQTSVWLGVYLALLRLLILKKSRPNQWISKPACGYCIVLFVYSISITLSSLFYFKVNFSFFIFEELEIMELVSGGTQLLIILIHPVLAISLIYLIRKSAKELIQKNLRLKRLHIAKMISIMTIFYFIYCAPYGIMDFLTLIFPDNQYLWVLVDKGEVFTTILFCLNSIFHGFLNFSMSSKYRETGKKLYGFRKFRKVVSHTVT</sequence>
<dbReference type="EMBL" id="HE600935">
    <property type="protein sequence ID" value="CAP29922.2"/>
    <property type="molecule type" value="Genomic_DNA"/>
</dbReference>
<dbReference type="CTD" id="8577840"/>
<evidence type="ECO:0000256" key="4">
    <source>
        <dbReference type="ARBA" id="ARBA00023136"/>
    </source>
</evidence>
<feature type="transmembrane region" description="Helical" evidence="5">
    <location>
        <begin position="262"/>
        <end position="284"/>
    </location>
</feature>
<dbReference type="RefSeq" id="XP_045094303.1">
    <property type="nucleotide sequence ID" value="XM_045236782.1"/>
</dbReference>
<feature type="domain" description="G-protein coupled receptors family 1 profile" evidence="6">
    <location>
        <begin position="31"/>
        <end position="289"/>
    </location>
</feature>
<dbReference type="AlphaFoldDB" id="A8XAZ4"/>
<dbReference type="PROSITE" id="PS50262">
    <property type="entry name" value="G_PROTEIN_RECEP_F1_2"/>
    <property type="match status" value="1"/>
</dbReference>
<dbReference type="GO" id="GO:0016020">
    <property type="term" value="C:membrane"/>
    <property type="evidence" value="ECO:0007669"/>
    <property type="project" value="UniProtKB-SubCell"/>
</dbReference>
<feature type="transmembrane region" description="Helical" evidence="5">
    <location>
        <begin position="232"/>
        <end position="256"/>
    </location>
</feature>
<dbReference type="Gene3D" id="1.20.1070.10">
    <property type="entry name" value="Rhodopsin 7-helix transmembrane proteins"/>
    <property type="match status" value="2"/>
</dbReference>
<evidence type="ECO:0000256" key="2">
    <source>
        <dbReference type="ARBA" id="ARBA00022692"/>
    </source>
</evidence>
<dbReference type="InterPro" id="IPR017452">
    <property type="entry name" value="GPCR_Rhodpsn_7TM"/>
</dbReference>
<feature type="transmembrane region" description="Helical" evidence="5">
    <location>
        <begin position="461"/>
        <end position="486"/>
    </location>
</feature>
<organism evidence="7 8">
    <name type="scientific">Caenorhabditis briggsae</name>
    <dbReference type="NCBI Taxonomy" id="6238"/>
    <lineage>
        <taxon>Eukaryota</taxon>
        <taxon>Metazoa</taxon>
        <taxon>Ecdysozoa</taxon>
        <taxon>Nematoda</taxon>
        <taxon>Chromadorea</taxon>
        <taxon>Rhabditida</taxon>
        <taxon>Rhabditina</taxon>
        <taxon>Rhabditomorpha</taxon>
        <taxon>Rhabditoidea</taxon>
        <taxon>Rhabditidae</taxon>
        <taxon>Peloderinae</taxon>
        <taxon>Caenorhabditis</taxon>
    </lineage>
</organism>
<feature type="transmembrane region" description="Helical" evidence="5">
    <location>
        <begin position="193"/>
        <end position="211"/>
    </location>
</feature>
<dbReference type="Pfam" id="PF10324">
    <property type="entry name" value="7TM_GPCR_Srw"/>
    <property type="match status" value="3"/>
</dbReference>
<reference evidence="7 8" key="1">
    <citation type="journal article" date="2003" name="PLoS Biol.">
        <title>The genome sequence of Caenorhabditis briggsae: a platform for comparative genomics.</title>
        <authorList>
            <person name="Stein L.D."/>
            <person name="Bao Z."/>
            <person name="Blasiar D."/>
            <person name="Blumenthal T."/>
            <person name="Brent M.R."/>
            <person name="Chen N."/>
            <person name="Chinwalla A."/>
            <person name="Clarke L."/>
            <person name="Clee C."/>
            <person name="Coghlan A."/>
            <person name="Coulson A."/>
            <person name="D'Eustachio P."/>
            <person name="Fitch D.H."/>
            <person name="Fulton L.A."/>
            <person name="Fulton R.E."/>
            <person name="Griffiths-Jones S."/>
            <person name="Harris T.W."/>
            <person name="Hillier L.W."/>
            <person name="Kamath R."/>
            <person name="Kuwabara P.E."/>
            <person name="Mardis E.R."/>
            <person name="Marra M.A."/>
            <person name="Miner T.L."/>
            <person name="Minx P."/>
            <person name="Mullikin J.C."/>
            <person name="Plumb R.W."/>
            <person name="Rogers J."/>
            <person name="Schein J.E."/>
            <person name="Sohrmann M."/>
            <person name="Spieth J."/>
            <person name="Stajich J.E."/>
            <person name="Wei C."/>
            <person name="Willey D."/>
            <person name="Wilson R.K."/>
            <person name="Durbin R."/>
            <person name="Waterston R.H."/>
        </authorList>
    </citation>
    <scope>NUCLEOTIDE SEQUENCE [LARGE SCALE GENOMIC DNA]</scope>
    <source>
        <strain evidence="7 8">AF16</strain>
    </source>
</reference>
<evidence type="ECO:0000259" key="6">
    <source>
        <dbReference type="PROSITE" id="PS50262"/>
    </source>
</evidence>
<dbReference type="eggNOG" id="ENOG502TFSR">
    <property type="taxonomic scope" value="Eukaryota"/>
</dbReference>
<dbReference type="Proteomes" id="UP000008549">
    <property type="component" value="Unassembled WGS sequence"/>
</dbReference>
<keyword evidence="3 5" id="KW-1133">Transmembrane helix</keyword>
<evidence type="ECO:0000313" key="7">
    <source>
        <dbReference type="EMBL" id="CAP29922.2"/>
    </source>
</evidence>
<name>A8XAZ4_CAEBR</name>
<dbReference type="InterPro" id="IPR019427">
    <property type="entry name" value="7TM_GPCR_serpentine_rcpt_Srw"/>
</dbReference>
<dbReference type="PANTHER" id="PTHR47088:SF1">
    <property type="entry name" value="G-PROTEIN COUPLED RECEPTORS FAMILY 1 PROFILE DOMAIN-CONTAINING PROTEIN-RELATED"/>
    <property type="match status" value="1"/>
</dbReference>
<feature type="transmembrane region" description="Helical" evidence="5">
    <location>
        <begin position="418"/>
        <end position="440"/>
    </location>
</feature>
<evidence type="ECO:0000313" key="8">
    <source>
        <dbReference type="Proteomes" id="UP000008549"/>
    </source>
</evidence>
<protein>
    <submittedName>
        <fullName evidence="7">Protein CBG10513</fullName>
    </submittedName>
</protein>
<proteinExistence type="predicted"/>
<dbReference type="PANTHER" id="PTHR47088">
    <property type="entry name" value="SERPENTINE RECEPTOR, CLASS W"/>
    <property type="match status" value="1"/>
</dbReference>
<accession>A8XAZ4</accession>
<dbReference type="OMA" id="DELWIRE"/>
<evidence type="ECO:0000256" key="3">
    <source>
        <dbReference type="ARBA" id="ARBA00022989"/>
    </source>
</evidence>
<feature type="transmembrane region" description="Helical" evidence="5">
    <location>
        <begin position="132"/>
        <end position="154"/>
    </location>
</feature>
<comment type="subcellular location">
    <subcellularLocation>
        <location evidence="1">Membrane</location>
    </subcellularLocation>
</comment>
<feature type="transmembrane region" description="Helical" evidence="5">
    <location>
        <begin position="46"/>
        <end position="68"/>
    </location>
</feature>
<gene>
    <name evidence="7" type="ORF">CBG10513</name>
    <name evidence="7" type="ORF">CBG_10513</name>
</gene>
<dbReference type="GO" id="GO:0008528">
    <property type="term" value="F:G protein-coupled peptide receptor activity"/>
    <property type="evidence" value="ECO:0007669"/>
    <property type="project" value="InterPro"/>
</dbReference>
<feature type="transmembrane region" description="Helical" evidence="5">
    <location>
        <begin position="376"/>
        <end position="398"/>
    </location>
</feature>
<dbReference type="InParanoid" id="A8XAZ4"/>
<dbReference type="GeneID" id="8577840"/>